<comment type="function">
    <text evidence="1">Involved in the import of GDP-mannose from the cytoplasm into the Golgi lumen.</text>
</comment>
<evidence type="ECO:0000256" key="1">
    <source>
        <dbReference type="ARBA" id="ARBA00003420"/>
    </source>
</evidence>
<feature type="transmembrane region" description="Helical" evidence="9">
    <location>
        <begin position="202"/>
        <end position="223"/>
    </location>
</feature>
<evidence type="ECO:0000259" key="10">
    <source>
        <dbReference type="Pfam" id="PF03151"/>
    </source>
</evidence>
<evidence type="ECO:0000256" key="6">
    <source>
        <dbReference type="ARBA" id="ARBA00022989"/>
    </source>
</evidence>
<dbReference type="EMBL" id="LCZI01000206">
    <property type="protein sequence ID" value="KKZ67777.1"/>
    <property type="molecule type" value="Genomic_DNA"/>
</dbReference>
<evidence type="ECO:0000313" key="11">
    <source>
        <dbReference type="EMBL" id="KKZ67777.1"/>
    </source>
</evidence>
<feature type="transmembrane region" description="Helical" evidence="9">
    <location>
        <begin position="323"/>
        <end position="341"/>
    </location>
</feature>
<feature type="transmembrane region" description="Helical" evidence="9">
    <location>
        <begin position="370"/>
        <end position="389"/>
    </location>
</feature>
<organism evidence="11 12">
    <name type="scientific">[Emmonsia] crescens</name>
    <dbReference type="NCBI Taxonomy" id="73230"/>
    <lineage>
        <taxon>Eukaryota</taxon>
        <taxon>Fungi</taxon>
        <taxon>Dikarya</taxon>
        <taxon>Ascomycota</taxon>
        <taxon>Pezizomycotina</taxon>
        <taxon>Eurotiomycetes</taxon>
        <taxon>Eurotiomycetidae</taxon>
        <taxon>Onygenales</taxon>
        <taxon>Ajellomycetaceae</taxon>
        <taxon>Emergomyces</taxon>
    </lineage>
</organism>
<comment type="subunit">
    <text evidence="4">Homooligomer.</text>
</comment>
<feature type="transmembrane region" description="Helical" evidence="9">
    <location>
        <begin position="49"/>
        <end position="66"/>
    </location>
</feature>
<comment type="caution">
    <text evidence="11">The sequence shown here is derived from an EMBL/GenBank/DDBJ whole genome shotgun (WGS) entry which is preliminary data.</text>
</comment>
<sequence>MSAAEGEKKVRTSGEQSPVDSSTSSTSPILPVSNPATTPEQPHAGFHPAFYVITWITLSSTVILFNKKLLDSKENIFREFSVILTTWHMAFATLMTQILARTTTLLDGRKKVKMTGRVYLRAIVPIGFFFSLSLICGNKTYLYLSVSFIQMLKATTPVVTLLATWALGVAPPNLKVLFNVSFIVIGVVIATFGEIQFVMVGFLYQIAGLIFEAIRLVMVQRLLSSTEFKMDPLVSLYYFAPICAVMNGVVSLFLEVPDVSMDNIYRAGIITLVMNAMVAFLLNVSVVFLIGRTSSLVLTLCGVLKDVLLVGISAAYWKTPVTPLQLFGYAVALGGMVYYKLGADKFKEFASHANRTWAEYGSANPIQRRLIVIAGSFLFVVLLLVVMGSPRGLVEGMISGGASMVDGSPNGAS</sequence>
<feature type="transmembrane region" description="Helical" evidence="9">
    <location>
        <begin position="266"/>
        <end position="289"/>
    </location>
</feature>
<dbReference type="OrthoDB" id="6418713at2759"/>
<keyword evidence="7 9" id="KW-0472">Membrane</keyword>
<dbReference type="VEuPathDB" id="FungiDB:EMCG_06543"/>
<evidence type="ECO:0000256" key="7">
    <source>
        <dbReference type="ARBA" id="ARBA00023136"/>
    </source>
</evidence>
<evidence type="ECO:0000256" key="8">
    <source>
        <dbReference type="SAM" id="MobiDB-lite"/>
    </source>
</evidence>
<name>A0A0G2IAS5_9EURO</name>
<evidence type="ECO:0000256" key="5">
    <source>
        <dbReference type="ARBA" id="ARBA00022692"/>
    </source>
</evidence>
<evidence type="ECO:0000256" key="9">
    <source>
        <dbReference type="SAM" id="Phobius"/>
    </source>
</evidence>
<feature type="domain" description="Sugar phosphate transporter" evidence="10">
    <location>
        <begin position="49"/>
        <end position="339"/>
    </location>
</feature>
<evidence type="ECO:0000256" key="4">
    <source>
        <dbReference type="ARBA" id="ARBA00011182"/>
    </source>
</evidence>
<feature type="transmembrane region" description="Helical" evidence="9">
    <location>
        <begin position="118"/>
        <end position="135"/>
    </location>
</feature>
<feature type="region of interest" description="Disordered" evidence="8">
    <location>
        <begin position="1"/>
        <end position="38"/>
    </location>
</feature>
<feature type="transmembrane region" description="Helical" evidence="9">
    <location>
        <begin position="176"/>
        <end position="196"/>
    </location>
</feature>
<feature type="transmembrane region" description="Helical" evidence="9">
    <location>
        <begin position="141"/>
        <end position="164"/>
    </location>
</feature>
<protein>
    <recommendedName>
        <fullName evidence="10">Sugar phosphate transporter domain-containing protein</fullName>
    </recommendedName>
</protein>
<gene>
    <name evidence="11" type="ORF">EMCG_06543</name>
</gene>
<dbReference type="AlphaFoldDB" id="A0A0G2IAS5"/>
<accession>A0A0G2IAS5</accession>
<keyword evidence="5 9" id="KW-0812">Transmembrane</keyword>
<dbReference type="Proteomes" id="UP000034164">
    <property type="component" value="Unassembled WGS sequence"/>
</dbReference>
<comment type="subcellular location">
    <subcellularLocation>
        <location evidence="2">Endoplasmic reticulum membrane</location>
        <topology evidence="2">Multi-pass membrane protein</topology>
    </subcellularLocation>
</comment>
<evidence type="ECO:0000256" key="3">
    <source>
        <dbReference type="ARBA" id="ARBA00010425"/>
    </source>
</evidence>
<dbReference type="GO" id="GO:0005789">
    <property type="term" value="C:endoplasmic reticulum membrane"/>
    <property type="evidence" value="ECO:0007669"/>
    <property type="project" value="UniProtKB-SubCell"/>
</dbReference>
<reference evidence="12" key="1">
    <citation type="journal article" date="2015" name="PLoS Genet.">
        <title>The dynamic genome and transcriptome of the human fungal pathogen Blastomyces and close relative Emmonsia.</title>
        <authorList>
            <person name="Munoz J.F."/>
            <person name="Gauthier G.M."/>
            <person name="Desjardins C.A."/>
            <person name="Gallo J.E."/>
            <person name="Holder J."/>
            <person name="Sullivan T.D."/>
            <person name="Marty A.J."/>
            <person name="Carmen J.C."/>
            <person name="Chen Z."/>
            <person name="Ding L."/>
            <person name="Gujja S."/>
            <person name="Magrini V."/>
            <person name="Misas E."/>
            <person name="Mitreva M."/>
            <person name="Priest M."/>
            <person name="Saif S."/>
            <person name="Whiston E.A."/>
            <person name="Young S."/>
            <person name="Zeng Q."/>
            <person name="Goldman W.E."/>
            <person name="Mardis E.R."/>
            <person name="Taylor J.W."/>
            <person name="McEwen J.G."/>
            <person name="Clay O.K."/>
            <person name="Klein B.S."/>
            <person name="Cuomo C.A."/>
        </authorList>
    </citation>
    <scope>NUCLEOTIDE SEQUENCE [LARGE SCALE GENOMIC DNA]</scope>
    <source>
        <strain evidence="12">UAMH 3008</strain>
    </source>
</reference>
<dbReference type="InterPro" id="IPR004853">
    <property type="entry name" value="Sugar_P_trans_dom"/>
</dbReference>
<feature type="transmembrane region" description="Helical" evidence="9">
    <location>
        <begin position="296"/>
        <end position="317"/>
    </location>
</feature>
<keyword evidence="6 9" id="KW-1133">Transmembrane helix</keyword>
<dbReference type="Pfam" id="PF03151">
    <property type="entry name" value="TPT"/>
    <property type="match status" value="1"/>
</dbReference>
<evidence type="ECO:0000313" key="12">
    <source>
        <dbReference type="Proteomes" id="UP000034164"/>
    </source>
</evidence>
<dbReference type="InterPro" id="IPR050186">
    <property type="entry name" value="TPT_transporter"/>
</dbReference>
<comment type="similarity">
    <text evidence="3">Belongs to the TPT transporter family. SLC35D subfamily.</text>
</comment>
<dbReference type="PANTHER" id="PTHR11132">
    <property type="entry name" value="SOLUTE CARRIER FAMILY 35"/>
    <property type="match status" value="1"/>
</dbReference>
<evidence type="ECO:0000256" key="2">
    <source>
        <dbReference type="ARBA" id="ARBA00004477"/>
    </source>
</evidence>
<feature type="transmembrane region" description="Helical" evidence="9">
    <location>
        <begin position="235"/>
        <end position="254"/>
    </location>
</feature>
<proteinExistence type="inferred from homology"/>
<feature type="compositionally biased region" description="Basic and acidic residues" evidence="8">
    <location>
        <begin position="1"/>
        <end position="12"/>
    </location>
</feature>